<evidence type="ECO:0000313" key="14">
    <source>
        <dbReference type="Proteomes" id="UP000799770"/>
    </source>
</evidence>
<dbReference type="EMBL" id="ML977367">
    <property type="protein sequence ID" value="KAF2106034.1"/>
    <property type="molecule type" value="Genomic_DNA"/>
</dbReference>
<dbReference type="InterPro" id="IPR056501">
    <property type="entry name" value="NAD-bd_HRPKS_sdrA"/>
</dbReference>
<dbReference type="CDD" id="cd00833">
    <property type="entry name" value="PKS"/>
    <property type="match status" value="1"/>
</dbReference>
<dbReference type="PROSITE" id="PS00606">
    <property type="entry name" value="KS3_1"/>
    <property type="match status" value="1"/>
</dbReference>
<feature type="region of interest" description="N-terminal hotdog fold" evidence="8">
    <location>
        <begin position="991"/>
        <end position="1121"/>
    </location>
</feature>
<dbReference type="InterPro" id="IPR001227">
    <property type="entry name" value="Ac_transferase_dom_sf"/>
</dbReference>
<dbReference type="InterPro" id="IPR020843">
    <property type="entry name" value="ER"/>
</dbReference>
<dbReference type="CDD" id="cd05195">
    <property type="entry name" value="enoyl_red"/>
    <property type="match status" value="1"/>
</dbReference>
<evidence type="ECO:0000256" key="8">
    <source>
        <dbReference type="PROSITE-ProRule" id="PRU01363"/>
    </source>
</evidence>
<dbReference type="FunFam" id="3.40.50.720:FF:000209">
    <property type="entry name" value="Polyketide synthase Pks12"/>
    <property type="match status" value="1"/>
</dbReference>
<dbReference type="GO" id="GO:0004312">
    <property type="term" value="F:fatty acid synthase activity"/>
    <property type="evidence" value="ECO:0007669"/>
    <property type="project" value="TreeGrafter"/>
</dbReference>
<dbReference type="SMART" id="SM00827">
    <property type="entry name" value="PKS_AT"/>
    <property type="match status" value="1"/>
</dbReference>
<dbReference type="Pfam" id="PF00109">
    <property type="entry name" value="ketoacyl-synt"/>
    <property type="match status" value="1"/>
</dbReference>
<dbReference type="SUPFAM" id="SSF53335">
    <property type="entry name" value="S-adenosyl-L-methionine-dependent methyltransferases"/>
    <property type="match status" value="1"/>
</dbReference>
<dbReference type="InterPro" id="IPR049551">
    <property type="entry name" value="PKS_DH_C"/>
</dbReference>
<evidence type="ECO:0000256" key="7">
    <source>
        <dbReference type="ARBA" id="ARBA00023315"/>
    </source>
</evidence>
<dbReference type="Gene3D" id="3.40.47.10">
    <property type="match status" value="1"/>
</dbReference>
<dbReference type="Pfam" id="PF16197">
    <property type="entry name" value="KAsynt_C_assoc"/>
    <property type="match status" value="1"/>
</dbReference>
<dbReference type="Gene3D" id="3.10.129.110">
    <property type="entry name" value="Polyketide synthase dehydratase"/>
    <property type="match status" value="1"/>
</dbReference>
<dbReference type="InterPro" id="IPR014030">
    <property type="entry name" value="Ketoacyl_synth_N"/>
</dbReference>
<dbReference type="Pfam" id="PF00550">
    <property type="entry name" value="PP-binding"/>
    <property type="match status" value="1"/>
</dbReference>
<dbReference type="Gene3D" id="3.40.366.10">
    <property type="entry name" value="Malonyl-Coenzyme A Acyl Carrier Protein, domain 2"/>
    <property type="match status" value="1"/>
</dbReference>
<dbReference type="InterPro" id="IPR011032">
    <property type="entry name" value="GroES-like_sf"/>
</dbReference>
<dbReference type="InterPro" id="IPR050091">
    <property type="entry name" value="PKS_NRPS_Biosynth_Enz"/>
</dbReference>
<dbReference type="GO" id="GO:0006633">
    <property type="term" value="P:fatty acid biosynthetic process"/>
    <property type="evidence" value="ECO:0007669"/>
    <property type="project" value="InterPro"/>
</dbReference>
<dbReference type="Gene3D" id="3.40.50.720">
    <property type="entry name" value="NAD(P)-binding Rossmann-like Domain"/>
    <property type="match status" value="1"/>
</dbReference>
<evidence type="ECO:0000313" key="13">
    <source>
        <dbReference type="EMBL" id="KAF2106034.1"/>
    </source>
</evidence>
<feature type="active site" description="Proton acceptor; for dehydratase activity" evidence="8">
    <location>
        <position position="1023"/>
    </location>
</feature>
<keyword evidence="6" id="KW-0511">Multifunctional enzyme</keyword>
<keyword evidence="1" id="KW-0596">Phosphopantetheine</keyword>
<dbReference type="SMART" id="SM00823">
    <property type="entry name" value="PKS_PP"/>
    <property type="match status" value="1"/>
</dbReference>
<dbReference type="SUPFAM" id="SSF47336">
    <property type="entry name" value="ACP-like"/>
    <property type="match status" value="1"/>
</dbReference>
<dbReference type="InterPro" id="IPR049552">
    <property type="entry name" value="PKS_DH_N"/>
</dbReference>
<evidence type="ECO:0000256" key="2">
    <source>
        <dbReference type="ARBA" id="ARBA00022553"/>
    </source>
</evidence>
<dbReference type="PROSITE" id="PS50075">
    <property type="entry name" value="CARRIER"/>
    <property type="match status" value="1"/>
</dbReference>
<dbReference type="InterPro" id="IPR009081">
    <property type="entry name" value="PP-bd_ACP"/>
</dbReference>
<dbReference type="GO" id="GO:0044550">
    <property type="term" value="P:secondary metabolite biosynthetic process"/>
    <property type="evidence" value="ECO:0007669"/>
    <property type="project" value="TreeGrafter"/>
</dbReference>
<dbReference type="InterPro" id="IPR020806">
    <property type="entry name" value="PKS_PP-bd"/>
</dbReference>
<name>A0A6A5YH40_9PLEO</name>
<dbReference type="Pfam" id="PF13602">
    <property type="entry name" value="ADH_zinc_N_2"/>
    <property type="match status" value="1"/>
</dbReference>
<evidence type="ECO:0000259" key="12">
    <source>
        <dbReference type="PROSITE" id="PS52019"/>
    </source>
</evidence>
<reference evidence="13" key="1">
    <citation type="journal article" date="2020" name="Stud. Mycol.">
        <title>101 Dothideomycetes genomes: a test case for predicting lifestyles and emergence of pathogens.</title>
        <authorList>
            <person name="Haridas S."/>
            <person name="Albert R."/>
            <person name="Binder M."/>
            <person name="Bloem J."/>
            <person name="Labutti K."/>
            <person name="Salamov A."/>
            <person name="Andreopoulos B."/>
            <person name="Baker S."/>
            <person name="Barry K."/>
            <person name="Bills G."/>
            <person name="Bluhm B."/>
            <person name="Cannon C."/>
            <person name="Castanera R."/>
            <person name="Culley D."/>
            <person name="Daum C."/>
            <person name="Ezra D."/>
            <person name="Gonzalez J."/>
            <person name="Henrissat B."/>
            <person name="Kuo A."/>
            <person name="Liang C."/>
            <person name="Lipzen A."/>
            <person name="Lutzoni F."/>
            <person name="Magnuson J."/>
            <person name="Mondo S."/>
            <person name="Nolan M."/>
            <person name="Ohm R."/>
            <person name="Pangilinan J."/>
            <person name="Park H.-J."/>
            <person name="Ramirez L."/>
            <person name="Alfaro M."/>
            <person name="Sun H."/>
            <person name="Tritt A."/>
            <person name="Yoshinaga Y."/>
            <person name="Zwiers L.-H."/>
            <person name="Turgeon B."/>
            <person name="Goodwin S."/>
            <person name="Spatafora J."/>
            <person name="Crous P."/>
            <person name="Grigoriev I."/>
        </authorList>
    </citation>
    <scope>NUCLEOTIDE SEQUENCE</scope>
    <source>
        <strain evidence="13">CBS 627.86</strain>
    </source>
</reference>
<dbReference type="InterPro" id="IPR013217">
    <property type="entry name" value="Methyltransf_12"/>
</dbReference>
<dbReference type="SMART" id="SM00825">
    <property type="entry name" value="PKS_KS"/>
    <property type="match status" value="1"/>
</dbReference>
<dbReference type="InterPro" id="IPR014043">
    <property type="entry name" value="Acyl_transferase_dom"/>
</dbReference>
<dbReference type="PROSITE" id="PS52019">
    <property type="entry name" value="PKS_MFAS_DH"/>
    <property type="match status" value="1"/>
</dbReference>
<keyword evidence="4" id="KW-0521">NADP</keyword>
<keyword evidence="7" id="KW-0012">Acyltransferase</keyword>
<dbReference type="SUPFAM" id="SSF55048">
    <property type="entry name" value="Probable ACP-binding domain of malonyl-CoA ACP transacylase"/>
    <property type="match status" value="1"/>
</dbReference>
<dbReference type="SMART" id="SM00826">
    <property type="entry name" value="PKS_DH"/>
    <property type="match status" value="1"/>
</dbReference>
<dbReference type="Proteomes" id="UP000799770">
    <property type="component" value="Unassembled WGS sequence"/>
</dbReference>
<protein>
    <submittedName>
        <fullName evidence="13">Uncharacterized protein</fullName>
    </submittedName>
</protein>
<dbReference type="InterPro" id="IPR014031">
    <property type="entry name" value="Ketoacyl_synth_C"/>
</dbReference>
<dbReference type="InterPro" id="IPR042104">
    <property type="entry name" value="PKS_dehydratase_sf"/>
</dbReference>
<dbReference type="PANTHER" id="PTHR43775:SF29">
    <property type="entry name" value="ASPERFURANONE POLYKETIDE SYNTHASE AFOG-RELATED"/>
    <property type="match status" value="1"/>
</dbReference>
<evidence type="ECO:0000259" key="11">
    <source>
        <dbReference type="PROSITE" id="PS52004"/>
    </source>
</evidence>
<dbReference type="Pfam" id="PF02801">
    <property type="entry name" value="Ketoacyl-synt_C"/>
    <property type="match status" value="1"/>
</dbReference>
<dbReference type="InterPro" id="IPR016039">
    <property type="entry name" value="Thiolase-like"/>
</dbReference>
<dbReference type="InterPro" id="IPR036736">
    <property type="entry name" value="ACP-like_sf"/>
</dbReference>
<gene>
    <name evidence="13" type="ORF">BDV96DRAFT_607692</name>
</gene>
<dbReference type="GO" id="GO:0004315">
    <property type="term" value="F:3-oxoacyl-[acyl-carrier-protein] synthase activity"/>
    <property type="evidence" value="ECO:0007669"/>
    <property type="project" value="InterPro"/>
</dbReference>
<feature type="domain" description="Carrier" evidence="10">
    <location>
        <begin position="2483"/>
        <end position="2560"/>
    </location>
</feature>
<dbReference type="SMART" id="SM00822">
    <property type="entry name" value="PKS_KR"/>
    <property type="match status" value="1"/>
</dbReference>
<dbReference type="InterPro" id="IPR020841">
    <property type="entry name" value="PKS_Beta-ketoAc_synthase_dom"/>
</dbReference>
<evidence type="ECO:0000256" key="5">
    <source>
        <dbReference type="ARBA" id="ARBA00023002"/>
    </source>
</evidence>
<dbReference type="InterPro" id="IPR036291">
    <property type="entry name" value="NAD(P)-bd_dom_sf"/>
</dbReference>
<dbReference type="SUPFAM" id="SSF50129">
    <property type="entry name" value="GroES-like"/>
    <property type="match status" value="1"/>
</dbReference>
<dbReference type="SUPFAM" id="SSF53901">
    <property type="entry name" value="Thiolase-like"/>
    <property type="match status" value="1"/>
</dbReference>
<evidence type="ECO:0000256" key="6">
    <source>
        <dbReference type="ARBA" id="ARBA00023268"/>
    </source>
</evidence>
<keyword evidence="5" id="KW-0560">Oxidoreductase</keyword>
<organism evidence="13 14">
    <name type="scientific">Lophiotrema nucula</name>
    <dbReference type="NCBI Taxonomy" id="690887"/>
    <lineage>
        <taxon>Eukaryota</taxon>
        <taxon>Fungi</taxon>
        <taxon>Dikarya</taxon>
        <taxon>Ascomycota</taxon>
        <taxon>Pezizomycotina</taxon>
        <taxon>Dothideomycetes</taxon>
        <taxon>Pleosporomycetidae</taxon>
        <taxon>Pleosporales</taxon>
        <taxon>Lophiotremataceae</taxon>
        <taxon>Lophiotrema</taxon>
    </lineage>
</organism>
<feature type="region of interest" description="C-terminal hotdog fold" evidence="8">
    <location>
        <begin position="1151"/>
        <end position="1301"/>
    </location>
</feature>
<dbReference type="OrthoDB" id="329835at2759"/>
<dbReference type="CDD" id="cd02440">
    <property type="entry name" value="AdoMet_MTases"/>
    <property type="match status" value="1"/>
</dbReference>
<keyword evidence="2" id="KW-0597">Phosphoprotein</keyword>
<evidence type="ECO:0000256" key="1">
    <source>
        <dbReference type="ARBA" id="ARBA00022450"/>
    </source>
</evidence>
<keyword evidence="3" id="KW-0808">Transferase</keyword>
<dbReference type="Pfam" id="PF08240">
    <property type="entry name" value="ADH_N"/>
    <property type="match status" value="1"/>
</dbReference>
<dbReference type="Pfam" id="PF14765">
    <property type="entry name" value="PS-DH"/>
    <property type="match status" value="1"/>
</dbReference>
<accession>A0A6A5YH40</accession>
<dbReference type="GO" id="GO:0031177">
    <property type="term" value="F:phosphopantetheine binding"/>
    <property type="evidence" value="ECO:0007669"/>
    <property type="project" value="InterPro"/>
</dbReference>
<dbReference type="InterPro" id="IPR057326">
    <property type="entry name" value="KR_dom"/>
</dbReference>
<dbReference type="InterPro" id="IPR020807">
    <property type="entry name" value="PKS_DH"/>
</dbReference>
<dbReference type="SMART" id="SM00829">
    <property type="entry name" value="PKS_ER"/>
    <property type="match status" value="1"/>
</dbReference>
<dbReference type="GO" id="GO:1901336">
    <property type="term" value="P:lactone biosynthetic process"/>
    <property type="evidence" value="ECO:0007669"/>
    <property type="project" value="UniProtKB-ARBA"/>
</dbReference>
<proteinExistence type="predicted"/>
<dbReference type="Gene3D" id="1.10.1200.10">
    <property type="entry name" value="ACP-like"/>
    <property type="match status" value="1"/>
</dbReference>
<dbReference type="SUPFAM" id="SSF51735">
    <property type="entry name" value="NAD(P)-binding Rossmann-fold domains"/>
    <property type="match status" value="2"/>
</dbReference>
<dbReference type="InterPro" id="IPR013154">
    <property type="entry name" value="ADH-like_N"/>
</dbReference>
<feature type="active site" description="Proton donor; for dehydratase activity" evidence="8">
    <location>
        <position position="1211"/>
    </location>
</feature>
<dbReference type="GO" id="GO:0016491">
    <property type="term" value="F:oxidoreductase activity"/>
    <property type="evidence" value="ECO:0007669"/>
    <property type="project" value="UniProtKB-KW"/>
</dbReference>
<dbReference type="Gene3D" id="3.40.50.150">
    <property type="entry name" value="Vaccinia Virus protein VP39"/>
    <property type="match status" value="1"/>
</dbReference>
<dbReference type="InterPro" id="IPR032821">
    <property type="entry name" value="PKS_assoc"/>
</dbReference>
<dbReference type="Gene3D" id="3.90.180.10">
    <property type="entry name" value="Medium-chain alcohol dehydrogenases, catalytic domain"/>
    <property type="match status" value="1"/>
</dbReference>
<feature type="domain" description="PKS/mFAS DH" evidence="12">
    <location>
        <begin position="991"/>
        <end position="1301"/>
    </location>
</feature>
<dbReference type="InterPro" id="IPR049900">
    <property type="entry name" value="PKS_mFAS_DH"/>
</dbReference>
<dbReference type="InterPro" id="IPR018201">
    <property type="entry name" value="Ketoacyl_synth_AS"/>
</dbReference>
<dbReference type="InterPro" id="IPR016035">
    <property type="entry name" value="Acyl_Trfase/lysoPLipase"/>
</dbReference>
<dbReference type="Pfam" id="PF08659">
    <property type="entry name" value="KR"/>
    <property type="match status" value="1"/>
</dbReference>
<dbReference type="Pfam" id="PF23114">
    <property type="entry name" value="NAD-bd_HRPKS_sdrA"/>
    <property type="match status" value="1"/>
</dbReference>
<dbReference type="InterPro" id="IPR013968">
    <property type="entry name" value="PKS_KR"/>
</dbReference>
<dbReference type="PROSITE" id="PS52004">
    <property type="entry name" value="KS3_2"/>
    <property type="match status" value="1"/>
</dbReference>
<dbReference type="InterPro" id="IPR029063">
    <property type="entry name" value="SAM-dependent_MTases_sf"/>
</dbReference>
<dbReference type="PROSITE" id="PS51257">
    <property type="entry name" value="PROKAR_LIPOPROTEIN"/>
    <property type="match status" value="1"/>
</dbReference>
<feature type="region of interest" description="Disordered" evidence="9">
    <location>
        <begin position="1"/>
        <end position="25"/>
    </location>
</feature>
<evidence type="ECO:0000259" key="10">
    <source>
        <dbReference type="PROSITE" id="PS50075"/>
    </source>
</evidence>
<keyword evidence="14" id="KW-1185">Reference proteome</keyword>
<dbReference type="PANTHER" id="PTHR43775">
    <property type="entry name" value="FATTY ACID SYNTHASE"/>
    <property type="match status" value="1"/>
</dbReference>
<dbReference type="Pfam" id="PF00698">
    <property type="entry name" value="Acyl_transf_1"/>
    <property type="match status" value="1"/>
</dbReference>
<evidence type="ECO:0000256" key="9">
    <source>
        <dbReference type="SAM" id="MobiDB-lite"/>
    </source>
</evidence>
<feature type="domain" description="Ketosynthase family 3 (KS3)" evidence="11">
    <location>
        <begin position="31"/>
        <end position="455"/>
    </location>
</feature>
<dbReference type="Pfam" id="PF08242">
    <property type="entry name" value="Methyltransf_12"/>
    <property type="match status" value="1"/>
</dbReference>
<dbReference type="InterPro" id="IPR016036">
    <property type="entry name" value="Malonyl_transacylase_ACP-bd"/>
</dbReference>
<feature type="compositionally biased region" description="Low complexity" evidence="9">
    <location>
        <begin position="1"/>
        <end position="16"/>
    </location>
</feature>
<sequence>MRSPPSLPSSSTSGASCGLGNPSDRTQDIVGEPIAIVGLSLRLPGNAVSVDSFWEMLVEGQTTASDFPKERVNHAAHHSSDPGAMGTVRPRKGNFLRGDLAAFDSAFFGMSAQEVAAMDPQQRGLLETSYRALENAGISLDKVYGTDTSVHTGCFTADYLLTMAKDPELMPKYGGTGVAAAMLSNRISSFFNLHGSSVTIDTACSSSLVALDLSCQSLRLFRSSMGIVAGCNLIFSLDTTIGLSNMGFLSPEGISHSFDHKANGYARGEGFGVVIIKRLSDAVRDGDTIRAVIRGVGCNQDGNTPLAQPSKDAQARLIADTYRRAGLDPSETRYVEAHGTGTAVGDPLESAAIGASFGAGKLTEEGVYVSSLKANFGHLEGAAGIAGLIKTVLVLERGIIPPLARLEKINPDIDASFLNIKFPQEPIPWPARGLRRASVNSFGFGGTNAHAIVEDAYHHMWLRGIEGKHCTMVVPPEKQVVKDHSNGLNSLAARLGKMRSTRRLLLAWSAHDESSLREVGLAFEDWFKRNEDAFNDVDVLLSIAHMLQRRSLLAWKSFAITNPNGDLHNIEISKGVRTLPTADLSLAFIFTGQGAQWCGMGGELFPYDTFRQSINDATSYLMSQGCHLDLEGVFTGRLKQPGQAEEPELAQPACTILQVALVDLLASVNLRPSVVVGHSSGEIAAAFASGAISREAAWKLAYLRGQWSSKVAAMPRVHGAMAAVGISEEQAIEYMERTTSAMGPGNLTVSCVNSPVNVTVSGDKEHVEALTSLIRQDGFFAQLLKVPVAYHGPHMEIVAHRYLNSIAVIEPGTSDSATFVNMVSSVTGDRITPSELRDPAYWVRNLVSQVKFSQAMHCTFGEVQKSIVKKLDLSHRQVVWATDIIEIGPHSALSGPIRDCLRPLSHGKAVSYYSALRRNRDAALTLLTAIAQLHCRGYSPDILRLNADPNTKFEALIPIPDLPQYPFNHSKTFWHESRLSSNVRFRKHGRDPFLGSPVADWNPQDARWRHFLKLEDSPWVGDHVINGSIIYPAAGMLTMAMNAALQLFGAEEVAAFEFHDITFHSGLDLSEDKGVEVQLQLTPRNLPSTGGSSSYEWRLRVHRREWHEVSRGQIRVIPVKADANDVDRENEEGHVREYTKARFTAILAEATNEIDGPALYKRLSHCGYQFGHSFRRIRIARQTTGKAWAEVNLLNTPEFNTPRIIHPATLDGILQIMLPGAAESGKDSRLATSVPTRINRLWISRNGLKFADARSVQVAVSMQQIGYRNTSSNIVAFSHDGFLRVVGDGIETTAITDKSEESLAQSAADSTMCWKIVHKPDMDLLDSICLETQLTNERPSMAVSSEYLRNLDVMLFSFLLQTRMSLEAIEVKERSEYLDFYMRWMQSKLQAPSDEITEASRLLEDKDAYARFYGSVASQHPKYSGIFSCVAKGLAGILSGHIDPLTLMFHGTDLADFYENLIELASFMTPLARWFDLVTHKNPTASILEVGAGTGGMTKHIMKTLVQPGSKGPTALYSRYCFTDISPSFFAQAQEDFRDCPKMHFETLNLEQDPLTQGYEPESFDLILASLVLHATSSLDRSLTHLKTLLKPGGKLVVIEITNPESLGAGFVFGLLPGWWLSEDADREGRLSPCLTTSEWDRVLSRNGFGGVEHVFWDNEDEDHRHTSLLISTKERSEQRSASVVLPLVTVIAPHGATADRLFDGLYIVVDTPSNSILEELGQEEFESLRHILVSAHNVLWISQKHSDYSHAGAGSVHGLARTLRSESASMRFTIMEVDASVPTEQQTGIDHVLQLCLNQSTAIFESGMAHRDAVFHIPRAKEDVSMNEKIRNKGQRMIRRDVRFSDGNLRLTVKTPGLLDTLTFEQMTDQPAGLGVRQVQVRVKTIGCNFKDCLVALGRVADNALGTDCAGVVERVGTDCSVQPGDRVAVLALNTYSSSVHCHEDLIVKLPDFVTFAEAAKLPTNFVTAYHALVEVGRLSKGESVLIHAGAGGTGQAAVQIAQLFGAEVFVTVGSQRKKDLLMSTYSLSEDHILYSRDTSFAEGIKRRTDGRGVDLILNSLAGEQLLASWGCLAPYGRFLEIGKRDLLSNEKLPMLQFARNISFTAIDVAAMIRERPSLVQKSLKAVVDLMAEKRIRVATPLKVFGVNEVESAIRYLQSGINAGSVAIDIAEDSVVPALVRRGRDRCFDGNATYVISGGLGGQGRSIAKWMASKGAKNLLLLSRSSARNEGAKAFIAELSASGVKVEAPPCDIADLTIVSRVIDDAASRMPPIKGCIQAAMVLQDALFHSMSHSDWKSAMDPKIRGSWNLHTLLSNDLDFFVMLSSISGMIGSSGQSNYAAGNTYQDALAAFRVSQGQKAVSLNLGIMKDEGYLVNHSDTVEQLMRMKKLVEIPQEDLFAILEYYCNPDLTIKDMQSQVLMGLPLPADLLIRGEDLASWMERPLFSHLHNITSSSPTTLASTARTAVQTNLSSLASAKSRVEASALITSAIQDKLARVLSRPREDIETAKPMHAHGVDSLVAVELRNWFLKVLKTDVPIFEILGGGAIEALGASVAEKLGVGE</sequence>
<evidence type="ECO:0000256" key="3">
    <source>
        <dbReference type="ARBA" id="ARBA00022679"/>
    </source>
</evidence>
<evidence type="ECO:0000256" key="4">
    <source>
        <dbReference type="ARBA" id="ARBA00022857"/>
    </source>
</evidence>
<dbReference type="Pfam" id="PF21089">
    <property type="entry name" value="PKS_DH_N"/>
    <property type="match status" value="1"/>
</dbReference>
<dbReference type="SUPFAM" id="SSF52151">
    <property type="entry name" value="FabD/lysophospholipase-like"/>
    <property type="match status" value="1"/>
</dbReference>